<name>A0A255YPP1_9SPHN</name>
<dbReference type="EMBL" id="NOXT01000090">
    <property type="protein sequence ID" value="OYQ31197.1"/>
    <property type="molecule type" value="Genomic_DNA"/>
</dbReference>
<sequence>MPWRWGWRHSFPFPAASRPSNSECVTPDFDLILAGGGLANGLIALRLAQLRPELRVAIVESGPSIGGDHTWSSFGLDINEEQRRWTQPLFAHRWDCYSVRFPRHHRTLDVGYGTSNSERLAAAVTAALPPGHIITNVPVVALSPTSVTLADQRVLHCNAVIDGRGQKKTDALDLRWQKFLGQEVELAEDHGLKGPIIMDATIPQADGYRFVYTLPYGPRHVLIEDTYYSDGRDMAPDLLRRHIADYAAQQGWTIRQVIREETGILPLAVGGSITKFLDEGVPGVARVGLAAGLFHPVTGYSFPDAVRMADMIAALPAFDAATIHRATRDHAMRVWNSRGMYRVLNRMLFLAAHDEERRTILERFYEHPDDLVGRLYAADLKLNDWRRIFSGRPPIPPLRAVGTVLKYGLGLK</sequence>
<evidence type="ECO:0000256" key="1">
    <source>
        <dbReference type="ARBA" id="ARBA00006599"/>
    </source>
</evidence>
<dbReference type="InterPro" id="IPR008461">
    <property type="entry name" value="CrtY"/>
</dbReference>
<dbReference type="GO" id="GO:0016117">
    <property type="term" value="P:carotenoid biosynthetic process"/>
    <property type="evidence" value="ECO:0007669"/>
    <property type="project" value="InterPro"/>
</dbReference>
<dbReference type="InterPro" id="IPR036188">
    <property type="entry name" value="FAD/NAD-bd_sf"/>
</dbReference>
<organism evidence="2 3">
    <name type="scientific">Sandarakinorhabdus cyanobacteriorum</name>
    <dbReference type="NCBI Taxonomy" id="1981098"/>
    <lineage>
        <taxon>Bacteria</taxon>
        <taxon>Pseudomonadati</taxon>
        <taxon>Pseudomonadota</taxon>
        <taxon>Alphaproteobacteria</taxon>
        <taxon>Sphingomonadales</taxon>
        <taxon>Sphingosinicellaceae</taxon>
        <taxon>Sandarakinorhabdus</taxon>
    </lineage>
</organism>
<dbReference type="NCBIfam" id="TIGR01790">
    <property type="entry name" value="carotene-cycl"/>
    <property type="match status" value="1"/>
</dbReference>
<comment type="caution">
    <text evidence="2">The sequence shown here is derived from an EMBL/GenBank/DDBJ whole genome shotgun (WGS) entry which is preliminary data.</text>
</comment>
<evidence type="ECO:0000313" key="2">
    <source>
        <dbReference type="EMBL" id="OYQ31197.1"/>
    </source>
</evidence>
<reference evidence="2 3" key="1">
    <citation type="submission" date="2017-07" db="EMBL/GenBank/DDBJ databases">
        <title>Sandarakinorhabdus cyanobacteriorum sp. nov., a novel bacterium isolated from cyanobacterial aggregates in a eutrophic lake.</title>
        <authorList>
            <person name="Cai H."/>
        </authorList>
    </citation>
    <scope>NUCLEOTIDE SEQUENCE [LARGE SCALE GENOMIC DNA]</scope>
    <source>
        <strain evidence="2 3">TH057</strain>
    </source>
</reference>
<dbReference type="NCBIfam" id="TIGR01789">
    <property type="entry name" value="lycopene_cycl"/>
    <property type="match status" value="1"/>
</dbReference>
<proteinExistence type="inferred from homology"/>
<dbReference type="GO" id="GO:0045436">
    <property type="term" value="F:lycopene beta cyclase activity"/>
    <property type="evidence" value="ECO:0007669"/>
    <property type="project" value="InterPro"/>
</dbReference>
<gene>
    <name evidence="2" type="primary">crtY</name>
    <name evidence="2" type="ORF">CHU93_05075</name>
</gene>
<dbReference type="Pfam" id="PF05834">
    <property type="entry name" value="Lycopene_cycl"/>
    <property type="match status" value="1"/>
</dbReference>
<dbReference type="Proteomes" id="UP000216991">
    <property type="component" value="Unassembled WGS sequence"/>
</dbReference>
<evidence type="ECO:0000313" key="3">
    <source>
        <dbReference type="Proteomes" id="UP000216991"/>
    </source>
</evidence>
<dbReference type="SUPFAM" id="SSF51905">
    <property type="entry name" value="FAD/NAD(P)-binding domain"/>
    <property type="match status" value="1"/>
</dbReference>
<dbReference type="AlphaFoldDB" id="A0A255YPP1"/>
<comment type="similarity">
    <text evidence="1">Belongs to the lycopene cyclase family.</text>
</comment>
<keyword evidence="3" id="KW-1185">Reference proteome</keyword>
<dbReference type="GO" id="GO:0016705">
    <property type="term" value="F:oxidoreductase activity, acting on paired donors, with incorporation or reduction of molecular oxygen"/>
    <property type="evidence" value="ECO:0007669"/>
    <property type="project" value="InterPro"/>
</dbReference>
<dbReference type="InterPro" id="IPR010108">
    <property type="entry name" value="Lycopene_cyclase_b/e"/>
</dbReference>
<accession>A0A255YPP1</accession>
<protein>
    <submittedName>
        <fullName evidence="2">Lycopene cyclase</fullName>
    </submittedName>
</protein>
<dbReference type="OrthoDB" id="5793379at2"/>